<comment type="catalytic activity">
    <reaction evidence="11">
        <text>L-valine + 2-oxoglutarate = 3-methyl-2-oxobutanoate + L-glutamate</text>
        <dbReference type="Rhea" id="RHEA:24813"/>
        <dbReference type="ChEBI" id="CHEBI:11851"/>
        <dbReference type="ChEBI" id="CHEBI:16810"/>
        <dbReference type="ChEBI" id="CHEBI:29985"/>
        <dbReference type="ChEBI" id="CHEBI:57762"/>
        <dbReference type="EC" id="2.6.1.42"/>
    </reaction>
</comment>
<dbReference type="GO" id="GO:0004084">
    <property type="term" value="F:branched-chain-amino-acid transaminase activity"/>
    <property type="evidence" value="ECO:0007669"/>
    <property type="project" value="UniProtKB-EC"/>
</dbReference>
<keyword evidence="14" id="KW-0808">Transferase</keyword>
<keyword evidence="10" id="KW-0028">Amino-acid biosynthesis</keyword>
<dbReference type="Pfam" id="PF01063">
    <property type="entry name" value="Aminotran_4"/>
    <property type="match status" value="1"/>
</dbReference>
<dbReference type="Proteomes" id="UP000245461">
    <property type="component" value="Unassembled WGS sequence"/>
</dbReference>
<evidence type="ECO:0000256" key="13">
    <source>
        <dbReference type="ARBA" id="ARBA00049229"/>
    </source>
</evidence>
<keyword evidence="9" id="KW-0663">Pyridoxal phosphate</keyword>
<gene>
    <name evidence="14" type="ORF">DKG74_17020</name>
</gene>
<dbReference type="InterPro" id="IPR043132">
    <property type="entry name" value="BCAT-like_C"/>
</dbReference>
<evidence type="ECO:0000256" key="11">
    <source>
        <dbReference type="ARBA" id="ARBA00048212"/>
    </source>
</evidence>
<evidence type="ECO:0000256" key="6">
    <source>
        <dbReference type="ARBA" id="ARBA00009320"/>
    </source>
</evidence>
<evidence type="ECO:0000256" key="8">
    <source>
        <dbReference type="ARBA" id="ARBA00014472"/>
    </source>
</evidence>
<dbReference type="Gene3D" id="3.30.470.10">
    <property type="match status" value="1"/>
</dbReference>
<dbReference type="InterPro" id="IPR050571">
    <property type="entry name" value="Class-IV_PLP-Dep_Aminotrnsfr"/>
</dbReference>
<keyword evidence="10" id="KW-0100">Branched-chain amino acid biosynthesis</keyword>
<reference evidence="14 15" key="1">
    <citation type="submission" date="2018-05" db="EMBL/GenBank/DDBJ databases">
        <title>Zavarzinia sp. HR-AS.</title>
        <authorList>
            <person name="Lee Y."/>
            <person name="Jeon C.O."/>
        </authorList>
    </citation>
    <scope>NUCLEOTIDE SEQUENCE [LARGE SCALE GENOMIC DNA]</scope>
    <source>
        <strain evidence="14 15">HR-AS</strain>
    </source>
</reference>
<dbReference type="SMR" id="A0A317DYD9"/>
<evidence type="ECO:0000256" key="2">
    <source>
        <dbReference type="ARBA" id="ARBA00003109"/>
    </source>
</evidence>
<evidence type="ECO:0000256" key="5">
    <source>
        <dbReference type="ARBA" id="ARBA00005072"/>
    </source>
</evidence>
<dbReference type="InterPro" id="IPR043131">
    <property type="entry name" value="BCAT-like_N"/>
</dbReference>
<dbReference type="FunFam" id="3.20.10.10:FF:000002">
    <property type="entry name" value="D-alanine aminotransferase"/>
    <property type="match status" value="1"/>
</dbReference>
<comment type="catalytic activity">
    <reaction evidence="12">
        <text>L-isoleucine + 2-oxoglutarate = (S)-3-methyl-2-oxopentanoate + L-glutamate</text>
        <dbReference type="Rhea" id="RHEA:24801"/>
        <dbReference type="ChEBI" id="CHEBI:16810"/>
        <dbReference type="ChEBI" id="CHEBI:29985"/>
        <dbReference type="ChEBI" id="CHEBI:35146"/>
        <dbReference type="ChEBI" id="CHEBI:58045"/>
        <dbReference type="EC" id="2.6.1.42"/>
    </reaction>
</comment>
<comment type="pathway">
    <text evidence="3">Amino-acid biosynthesis; L-isoleucine biosynthesis; L-isoleucine from 2-oxobutanoate: step 4/4.</text>
</comment>
<dbReference type="AlphaFoldDB" id="A0A317DYD9"/>
<comment type="catalytic activity">
    <reaction evidence="13">
        <text>L-leucine + 2-oxoglutarate = 4-methyl-2-oxopentanoate + L-glutamate</text>
        <dbReference type="Rhea" id="RHEA:18321"/>
        <dbReference type="ChEBI" id="CHEBI:16810"/>
        <dbReference type="ChEBI" id="CHEBI:17865"/>
        <dbReference type="ChEBI" id="CHEBI:29985"/>
        <dbReference type="ChEBI" id="CHEBI:57427"/>
        <dbReference type="EC" id="2.6.1.42"/>
    </reaction>
</comment>
<evidence type="ECO:0000256" key="7">
    <source>
        <dbReference type="ARBA" id="ARBA00013053"/>
    </source>
</evidence>
<comment type="function">
    <text evidence="2">Acts on leucine, isoleucine and valine.</text>
</comment>
<evidence type="ECO:0000313" key="14">
    <source>
        <dbReference type="EMBL" id="PWR19492.1"/>
    </source>
</evidence>
<dbReference type="EC" id="2.6.1.42" evidence="7"/>
<comment type="pathway">
    <text evidence="5">Amino-acid biosynthesis; L-leucine biosynthesis; L-leucine from 3-methyl-2-oxobutanoate: step 4/4.</text>
</comment>
<dbReference type="OrthoDB" id="9805628at2"/>
<comment type="caution">
    <text evidence="14">The sequence shown here is derived from an EMBL/GenBank/DDBJ whole genome shotgun (WGS) entry which is preliminary data.</text>
</comment>
<evidence type="ECO:0000313" key="15">
    <source>
        <dbReference type="Proteomes" id="UP000245461"/>
    </source>
</evidence>
<dbReference type="SUPFAM" id="SSF56752">
    <property type="entry name" value="D-aminoacid aminotransferase-like PLP-dependent enzymes"/>
    <property type="match status" value="1"/>
</dbReference>
<protein>
    <recommendedName>
        <fullName evidence="8">Probable branched-chain-amino-acid aminotransferase</fullName>
        <ecNumber evidence="7">2.6.1.42</ecNumber>
    </recommendedName>
</protein>
<evidence type="ECO:0000256" key="10">
    <source>
        <dbReference type="ARBA" id="ARBA00023304"/>
    </source>
</evidence>
<dbReference type="GO" id="GO:0009082">
    <property type="term" value="P:branched-chain amino acid biosynthetic process"/>
    <property type="evidence" value="ECO:0007669"/>
    <property type="project" value="UniProtKB-KW"/>
</dbReference>
<comment type="cofactor">
    <cofactor evidence="1">
        <name>pyridoxal 5'-phosphate</name>
        <dbReference type="ChEBI" id="CHEBI:597326"/>
    </cofactor>
</comment>
<keyword evidence="15" id="KW-1185">Reference proteome</keyword>
<dbReference type="PANTHER" id="PTHR42743">
    <property type="entry name" value="AMINO-ACID AMINOTRANSFERASE"/>
    <property type="match status" value="1"/>
</dbReference>
<evidence type="ECO:0000256" key="3">
    <source>
        <dbReference type="ARBA" id="ARBA00004824"/>
    </source>
</evidence>
<dbReference type="GO" id="GO:0008652">
    <property type="term" value="P:amino acid biosynthetic process"/>
    <property type="evidence" value="ECO:0007669"/>
    <property type="project" value="UniProtKB-ARBA"/>
</dbReference>
<accession>A0A317DYD9</accession>
<dbReference type="InterPro" id="IPR001544">
    <property type="entry name" value="Aminotrans_IV"/>
</dbReference>
<dbReference type="RefSeq" id="WP_109907374.1">
    <property type="nucleotide sequence ID" value="NZ_QGLE01000011.1"/>
</dbReference>
<evidence type="ECO:0000256" key="4">
    <source>
        <dbReference type="ARBA" id="ARBA00004931"/>
    </source>
</evidence>
<dbReference type="EMBL" id="QGLE01000011">
    <property type="protein sequence ID" value="PWR19492.1"/>
    <property type="molecule type" value="Genomic_DNA"/>
</dbReference>
<evidence type="ECO:0000256" key="12">
    <source>
        <dbReference type="ARBA" id="ARBA00048798"/>
    </source>
</evidence>
<dbReference type="PANTHER" id="PTHR42743:SF11">
    <property type="entry name" value="AMINODEOXYCHORISMATE LYASE"/>
    <property type="match status" value="1"/>
</dbReference>
<comment type="pathway">
    <text evidence="4">Amino-acid biosynthesis; L-valine biosynthesis; L-valine from pyruvate: step 4/4.</text>
</comment>
<comment type="similarity">
    <text evidence="6">Belongs to the class-IV pyridoxal-phosphate-dependent aminotransferase family.</text>
</comment>
<evidence type="ECO:0000256" key="9">
    <source>
        <dbReference type="ARBA" id="ARBA00022898"/>
    </source>
</evidence>
<sequence>MNPSNSPPDRPADNAFDQGVAWLDGHFVPLSEARISVFDHGFTRSDATYDVAHVYRRRVFRLDRHIARFMRSLKSLRFEIPFDSDGLRALLLEAVRQTALDDAWIMMICTRGRPPFGSRDIRLCRNNLIVCVVPFIWLATPAQREAGLTATVSTLVRIPPHSVDPRVKNFHWLDFVRSIFEAQERGSDLAFLCGEDGRVTEGAGFNVFMVKGGEVLTPADGVLEGITRASVLDICADEGVPARVAVFDAAALRAADEIFVTTTSGGIVPVVRLDDRPIGDGRPGPVTRKLNEIYWRRHESAPWSEPIDI</sequence>
<dbReference type="InterPro" id="IPR036038">
    <property type="entry name" value="Aminotransferase-like"/>
</dbReference>
<organism evidence="14 15">
    <name type="scientific">Zavarzinia aquatilis</name>
    <dbReference type="NCBI Taxonomy" id="2211142"/>
    <lineage>
        <taxon>Bacteria</taxon>
        <taxon>Pseudomonadati</taxon>
        <taxon>Pseudomonadota</taxon>
        <taxon>Alphaproteobacteria</taxon>
        <taxon>Rhodospirillales</taxon>
        <taxon>Zavarziniaceae</taxon>
        <taxon>Zavarzinia</taxon>
    </lineage>
</organism>
<name>A0A317DYD9_9PROT</name>
<dbReference type="Gene3D" id="3.20.10.10">
    <property type="entry name" value="D-amino Acid Aminotransferase, subunit A, domain 2"/>
    <property type="match status" value="1"/>
</dbReference>
<evidence type="ECO:0000256" key="1">
    <source>
        <dbReference type="ARBA" id="ARBA00001933"/>
    </source>
</evidence>
<proteinExistence type="inferred from homology"/>